<name>A0ACC2DM32_DIPCM</name>
<evidence type="ECO:0000313" key="1">
    <source>
        <dbReference type="EMBL" id="KAJ7555374.1"/>
    </source>
</evidence>
<proteinExistence type="predicted"/>
<sequence>MGNLFWRYEVVLVVVVMVVLMERGAADVPTYKLAFLSPLSGAEIPDKLAIEWTSAFQVALAVLNGETQEYQFEAVYFDTACDYQTSTVLSLNISKQSGLIGAVGPACSGAAISAARALQQDPIIPLVSFAATALSLSDRGLFPNFFRTVYSDNYQASAVAASILKFNMSKITLLYTNDYYSSLLAEQIQVLSGSAIAKKQLLEPGSNSSVDLKQLEGVLNLIDPNNFVLLVVQPAVAEDIWTTASNMRMTAYPWWYFGTDGTTAFDPSNVEGKITESTVAALQGEIGLAPFEGDYSNTSICNKFYQYWQIHGFAGLPATDPNKSRSYVPYLIDTVATFFEVVNILIHSGTEINPSTVLATLNGTGPGPLQFKGCTGVVQIDPSTGSRFVSADQPAIYDLVSLTQDSWESKGRIEDGTFTTLQPLMRPGTYPAPNQEYIAPDPNTPHKKKNGALIAGITVLVASILVVAFALFYFHQKRTKSPTSFFPMLQQ</sequence>
<dbReference type="Proteomes" id="UP001162992">
    <property type="component" value="Chromosome 5"/>
</dbReference>
<evidence type="ECO:0000313" key="2">
    <source>
        <dbReference type="Proteomes" id="UP001162992"/>
    </source>
</evidence>
<reference evidence="2" key="1">
    <citation type="journal article" date="2024" name="Proc. Natl. Acad. Sci. U.S.A.">
        <title>Extraordinary preservation of gene collinearity over three hundred million years revealed in homosporous lycophytes.</title>
        <authorList>
            <person name="Li C."/>
            <person name="Wickell D."/>
            <person name="Kuo L.Y."/>
            <person name="Chen X."/>
            <person name="Nie B."/>
            <person name="Liao X."/>
            <person name="Peng D."/>
            <person name="Ji J."/>
            <person name="Jenkins J."/>
            <person name="Williams M."/>
            <person name="Shu S."/>
            <person name="Plott C."/>
            <person name="Barry K."/>
            <person name="Rajasekar S."/>
            <person name="Grimwood J."/>
            <person name="Han X."/>
            <person name="Sun S."/>
            <person name="Hou Z."/>
            <person name="He W."/>
            <person name="Dai G."/>
            <person name="Sun C."/>
            <person name="Schmutz J."/>
            <person name="Leebens-Mack J.H."/>
            <person name="Li F.W."/>
            <person name="Wang L."/>
        </authorList>
    </citation>
    <scope>NUCLEOTIDE SEQUENCE [LARGE SCALE GENOMIC DNA]</scope>
    <source>
        <strain evidence="2">cv. PW_Plant_1</strain>
    </source>
</reference>
<accession>A0ACC2DM32</accession>
<comment type="caution">
    <text evidence="1">The sequence shown here is derived from an EMBL/GenBank/DDBJ whole genome shotgun (WGS) entry which is preliminary data.</text>
</comment>
<protein>
    <submittedName>
        <fullName evidence="1">Uncharacterized protein</fullName>
    </submittedName>
</protein>
<dbReference type="EMBL" id="CM055096">
    <property type="protein sequence ID" value="KAJ7555374.1"/>
    <property type="molecule type" value="Genomic_DNA"/>
</dbReference>
<gene>
    <name evidence="1" type="ORF">O6H91_05G034500</name>
</gene>
<organism evidence="1 2">
    <name type="scientific">Diphasiastrum complanatum</name>
    <name type="common">Issler's clubmoss</name>
    <name type="synonym">Lycopodium complanatum</name>
    <dbReference type="NCBI Taxonomy" id="34168"/>
    <lineage>
        <taxon>Eukaryota</taxon>
        <taxon>Viridiplantae</taxon>
        <taxon>Streptophyta</taxon>
        <taxon>Embryophyta</taxon>
        <taxon>Tracheophyta</taxon>
        <taxon>Lycopodiopsida</taxon>
        <taxon>Lycopodiales</taxon>
        <taxon>Lycopodiaceae</taxon>
        <taxon>Lycopodioideae</taxon>
        <taxon>Diphasiastrum</taxon>
    </lineage>
</organism>
<keyword evidence="2" id="KW-1185">Reference proteome</keyword>